<proteinExistence type="inferred from homology"/>
<dbReference type="Proteomes" id="UP000695026">
    <property type="component" value="Unplaced"/>
</dbReference>
<evidence type="ECO:0000313" key="6">
    <source>
        <dbReference type="Proteomes" id="UP000695026"/>
    </source>
</evidence>
<evidence type="ECO:0000313" key="7">
    <source>
        <dbReference type="RefSeq" id="XP_007442552.1"/>
    </source>
</evidence>
<dbReference type="AlphaFoldDB" id="A0A9F2WJT4"/>
<keyword evidence="3" id="KW-0378">Hydrolase</keyword>
<dbReference type="OrthoDB" id="421951at2759"/>
<dbReference type="GO" id="GO:0070292">
    <property type="term" value="P:N-acylphosphatidylethanolamine metabolic process"/>
    <property type="evidence" value="ECO:0007669"/>
    <property type="project" value="TreeGrafter"/>
</dbReference>
<dbReference type="GO" id="GO:0004623">
    <property type="term" value="F:phospholipase A2 activity"/>
    <property type="evidence" value="ECO:0007669"/>
    <property type="project" value="TreeGrafter"/>
</dbReference>
<gene>
    <name evidence="7" type="primary">LOC103056998</name>
</gene>
<protein>
    <submittedName>
        <fullName evidence="7">HRAS-like suppressor 3</fullName>
    </submittedName>
</protein>
<dbReference type="Gene3D" id="3.90.1720.10">
    <property type="entry name" value="endopeptidase domain like (from Nostoc punctiforme)"/>
    <property type="match status" value="1"/>
</dbReference>
<name>A0A9F2WJT4_PYTBI</name>
<dbReference type="Pfam" id="PF04970">
    <property type="entry name" value="LRAT"/>
    <property type="match status" value="1"/>
</dbReference>
<dbReference type="OMA" id="KSLWANT"/>
<evidence type="ECO:0000256" key="1">
    <source>
        <dbReference type="ARBA" id="ARBA00007824"/>
    </source>
</evidence>
<dbReference type="PROSITE" id="PS51934">
    <property type="entry name" value="LRAT"/>
    <property type="match status" value="1"/>
</dbReference>
<feature type="domain" description="LRAT" evidence="5">
    <location>
        <begin position="18"/>
        <end position="134"/>
    </location>
</feature>
<dbReference type="KEGG" id="pbi:103056998"/>
<keyword evidence="2" id="KW-0808">Transferase</keyword>
<comment type="similarity">
    <text evidence="1">Belongs to the H-rev107 family.</text>
</comment>
<organism evidence="6 7">
    <name type="scientific">Python bivittatus</name>
    <name type="common">Burmese python</name>
    <name type="synonym">Python molurus bivittatus</name>
    <dbReference type="NCBI Taxonomy" id="176946"/>
    <lineage>
        <taxon>Eukaryota</taxon>
        <taxon>Metazoa</taxon>
        <taxon>Chordata</taxon>
        <taxon>Craniata</taxon>
        <taxon>Vertebrata</taxon>
        <taxon>Euteleostomi</taxon>
        <taxon>Lepidosauria</taxon>
        <taxon>Squamata</taxon>
        <taxon>Bifurcata</taxon>
        <taxon>Unidentata</taxon>
        <taxon>Episquamata</taxon>
        <taxon>Toxicofera</taxon>
        <taxon>Serpentes</taxon>
        <taxon>Henophidia</taxon>
        <taxon>Pythonidae</taxon>
        <taxon>Python</taxon>
    </lineage>
</organism>
<dbReference type="GO" id="GO:0005737">
    <property type="term" value="C:cytoplasm"/>
    <property type="evidence" value="ECO:0007669"/>
    <property type="project" value="TreeGrafter"/>
</dbReference>
<dbReference type="RefSeq" id="XP_007442552.1">
    <property type="nucleotide sequence ID" value="XM_007442490.3"/>
</dbReference>
<dbReference type="PANTHER" id="PTHR13943">
    <property type="entry name" value="HRAS-LIKE SUPPRESSOR - RELATED"/>
    <property type="match status" value="1"/>
</dbReference>
<dbReference type="GO" id="GO:0016410">
    <property type="term" value="F:N-acyltransferase activity"/>
    <property type="evidence" value="ECO:0007669"/>
    <property type="project" value="TreeGrafter"/>
</dbReference>
<keyword evidence="6" id="KW-1185">Reference proteome</keyword>
<dbReference type="PANTHER" id="PTHR13943:SF31">
    <property type="entry name" value="PHOSPHOLIPASE A AND ACYLTRANSFERASE 3"/>
    <property type="match status" value="1"/>
</dbReference>
<reference evidence="7" key="1">
    <citation type="submission" date="2025-08" db="UniProtKB">
        <authorList>
            <consortium name="RefSeq"/>
        </authorList>
    </citation>
    <scope>IDENTIFICATION</scope>
    <source>
        <tissue evidence="7">Liver</tissue>
    </source>
</reference>
<evidence type="ECO:0000259" key="5">
    <source>
        <dbReference type="PROSITE" id="PS51934"/>
    </source>
</evidence>
<dbReference type="InterPro" id="IPR007053">
    <property type="entry name" value="LRAT_dom"/>
</dbReference>
<dbReference type="GO" id="GO:0008970">
    <property type="term" value="F:phospholipase A1 activity"/>
    <property type="evidence" value="ECO:0007669"/>
    <property type="project" value="TreeGrafter"/>
</dbReference>
<keyword evidence="4" id="KW-0443">Lipid metabolism</keyword>
<evidence type="ECO:0000256" key="3">
    <source>
        <dbReference type="ARBA" id="ARBA00022801"/>
    </source>
</evidence>
<accession>A0A9F2WJT4</accession>
<evidence type="ECO:0000256" key="4">
    <source>
        <dbReference type="ARBA" id="ARBA00023098"/>
    </source>
</evidence>
<dbReference type="GeneID" id="103056998"/>
<evidence type="ECO:0000256" key="2">
    <source>
        <dbReference type="ARBA" id="ARBA00022679"/>
    </source>
</evidence>
<sequence>MSDRLSWLNEVDLEPGDLIEIFRPVYQHWAVYVGLGYVVHLAPPSEVAGAGAASSMSVFSDRAVVKKELLSDVVGTDNFKISNKHDAKYPVRPTNQIISLAQEMVGKVVRYKITSKNCEHFSNNLRYDVARSDQVRNLAWMVGIVGSMALFGLSTI</sequence>
<dbReference type="InterPro" id="IPR051496">
    <property type="entry name" value="H-rev107_PLA/AT"/>
</dbReference>